<dbReference type="GeneID" id="28839297"/>
<dbReference type="EMBL" id="KV460234">
    <property type="protein sequence ID" value="OBT95626.1"/>
    <property type="molecule type" value="Genomic_DNA"/>
</dbReference>
<accession>A0A1B8GIK3</accession>
<dbReference type="AlphaFoldDB" id="A0A1B8GIK3"/>
<evidence type="ECO:0000256" key="1">
    <source>
        <dbReference type="SAM" id="Phobius"/>
    </source>
</evidence>
<keyword evidence="3" id="KW-1185">Reference proteome</keyword>
<dbReference type="Proteomes" id="UP000091956">
    <property type="component" value="Unassembled WGS sequence"/>
</dbReference>
<gene>
    <name evidence="2" type="ORF">VE01_05911</name>
</gene>
<keyword evidence="1" id="KW-0812">Transmembrane</keyword>
<dbReference type="OrthoDB" id="3440157at2759"/>
<protein>
    <submittedName>
        <fullName evidence="2">Uncharacterized protein</fullName>
    </submittedName>
</protein>
<proteinExistence type="predicted"/>
<evidence type="ECO:0000313" key="2">
    <source>
        <dbReference type="EMBL" id="OBT95626.1"/>
    </source>
</evidence>
<keyword evidence="1" id="KW-0472">Membrane</keyword>
<sequence>MTTTTTSPPPSTNTTIPRTLLALTTPFILPPSCTNIFTTTSTITSYHWNNFTATTLIVVYSDPANARFTQCQPPGWDQIAPSSRFHFSPAVCPDQWTAYAVRDLDVDIDTSSLSSLVTTAYCCASGYTLGNPGVTLQSLDNAAACVSAIGVTSPSTTSTSSTLSTGQTPHATPYPYGIQIHNAYQITWASSDKPTLSPTPPDFSSGCSATLSKWVPGEPVGAMECNNRSDGGGAGRAGWMVFIMVGVPVIVVVFVASWCVYCYRSSKKKWRAEDEARRRRDGVGAGVGREAVVDELGERGGDIKT</sequence>
<reference evidence="2 3" key="1">
    <citation type="submission" date="2016-03" db="EMBL/GenBank/DDBJ databases">
        <title>Comparative genomics of Pseudogymnoascus destructans, the fungus causing white-nose syndrome of bats.</title>
        <authorList>
            <person name="Palmer J.M."/>
            <person name="Drees K.P."/>
            <person name="Foster J.T."/>
            <person name="Lindner D.L."/>
        </authorList>
    </citation>
    <scope>NUCLEOTIDE SEQUENCE [LARGE SCALE GENOMIC DNA]</scope>
    <source>
        <strain evidence="2 3">UAMH 10579</strain>
    </source>
</reference>
<name>A0A1B8GIK3_9PEZI</name>
<organism evidence="2 3">
    <name type="scientific">Pseudogymnoascus verrucosus</name>
    <dbReference type="NCBI Taxonomy" id="342668"/>
    <lineage>
        <taxon>Eukaryota</taxon>
        <taxon>Fungi</taxon>
        <taxon>Dikarya</taxon>
        <taxon>Ascomycota</taxon>
        <taxon>Pezizomycotina</taxon>
        <taxon>Leotiomycetes</taxon>
        <taxon>Thelebolales</taxon>
        <taxon>Thelebolaceae</taxon>
        <taxon>Pseudogymnoascus</taxon>
    </lineage>
</organism>
<dbReference type="RefSeq" id="XP_018129359.1">
    <property type="nucleotide sequence ID" value="XM_018275369.2"/>
</dbReference>
<evidence type="ECO:0000313" key="3">
    <source>
        <dbReference type="Proteomes" id="UP000091956"/>
    </source>
</evidence>
<reference evidence="3" key="2">
    <citation type="journal article" date="2018" name="Nat. Commun.">
        <title>Extreme sensitivity to ultraviolet light in the fungal pathogen causing white-nose syndrome of bats.</title>
        <authorList>
            <person name="Palmer J.M."/>
            <person name="Drees K.P."/>
            <person name="Foster J.T."/>
            <person name="Lindner D.L."/>
        </authorList>
    </citation>
    <scope>NUCLEOTIDE SEQUENCE [LARGE SCALE GENOMIC DNA]</scope>
    <source>
        <strain evidence="3">UAMH 10579</strain>
    </source>
</reference>
<feature type="transmembrane region" description="Helical" evidence="1">
    <location>
        <begin position="237"/>
        <end position="261"/>
    </location>
</feature>
<keyword evidence="1" id="KW-1133">Transmembrane helix</keyword>